<keyword evidence="1" id="KW-0732">Signal</keyword>
<evidence type="ECO:0000313" key="2">
    <source>
        <dbReference type="EMBL" id="REG85736.1"/>
    </source>
</evidence>
<organism evidence="2 3">
    <name type="scientific">Marinomonas pollencensis</name>
    <dbReference type="NCBI Taxonomy" id="491954"/>
    <lineage>
        <taxon>Bacteria</taxon>
        <taxon>Pseudomonadati</taxon>
        <taxon>Pseudomonadota</taxon>
        <taxon>Gammaproteobacteria</taxon>
        <taxon>Oceanospirillales</taxon>
        <taxon>Oceanospirillaceae</taxon>
        <taxon>Marinomonas</taxon>
    </lineage>
</organism>
<dbReference type="RefSeq" id="WP_115896518.1">
    <property type="nucleotide sequence ID" value="NZ_QUNG01000002.1"/>
</dbReference>
<keyword evidence="3" id="KW-1185">Reference proteome</keyword>
<dbReference type="GO" id="GO:0042597">
    <property type="term" value="C:periplasmic space"/>
    <property type="evidence" value="ECO:0007669"/>
    <property type="project" value="InterPro"/>
</dbReference>
<proteinExistence type="predicted"/>
<protein>
    <submittedName>
        <fullName evidence="2">Cytochrome b562</fullName>
    </submittedName>
</protein>
<dbReference type="Proteomes" id="UP000256542">
    <property type="component" value="Unassembled WGS sequence"/>
</dbReference>
<comment type="caution">
    <text evidence="2">The sequence shown here is derived from an EMBL/GenBank/DDBJ whole genome shotgun (WGS) entry which is preliminary data.</text>
</comment>
<dbReference type="GO" id="GO:0009055">
    <property type="term" value="F:electron transfer activity"/>
    <property type="evidence" value="ECO:0007669"/>
    <property type="project" value="InterPro"/>
</dbReference>
<name>A0A3E0DTB0_9GAMM</name>
<dbReference type="InterPro" id="IPR009155">
    <property type="entry name" value="Cyt_b562"/>
</dbReference>
<sequence length="143" mass="15738">MYKRLFIGALATFAISTNVMAHGACEARPLHDDMVGIQKKLKAMSGSLKSGDNEQAAINVEQVITLFKNAREQTPYLFVEKKLSGDELAKEMAEYQSVIDDTIVVFTSLETALENNDSAKIKSLMGQIGKQKHIGHSNFKADC</sequence>
<reference evidence="2 3" key="1">
    <citation type="submission" date="2018-08" db="EMBL/GenBank/DDBJ databases">
        <title>Genomic Encyclopedia of Type Strains, Phase III (KMG-III): the genomes of soil and plant-associated and newly described type strains.</title>
        <authorList>
            <person name="Whitman W."/>
        </authorList>
    </citation>
    <scope>NUCLEOTIDE SEQUENCE [LARGE SCALE GENOMIC DNA]</scope>
    <source>
        <strain evidence="2 3">CECT 7375</strain>
    </source>
</reference>
<evidence type="ECO:0000256" key="1">
    <source>
        <dbReference type="SAM" id="SignalP"/>
    </source>
</evidence>
<dbReference type="Gene3D" id="1.20.120.10">
    <property type="entry name" value="Cytochrome c/b562"/>
    <property type="match status" value="1"/>
</dbReference>
<dbReference type="OrthoDB" id="6106480at2"/>
<feature type="chain" id="PRO_5017608729" evidence="1">
    <location>
        <begin position="22"/>
        <end position="143"/>
    </location>
</feature>
<gene>
    <name evidence="2" type="ORF">DFP81_102269</name>
</gene>
<dbReference type="GO" id="GO:0022900">
    <property type="term" value="P:electron transport chain"/>
    <property type="evidence" value="ECO:0007669"/>
    <property type="project" value="InterPro"/>
</dbReference>
<feature type="signal peptide" evidence="1">
    <location>
        <begin position="1"/>
        <end position="21"/>
    </location>
</feature>
<accession>A0A3E0DTB0</accession>
<evidence type="ECO:0000313" key="3">
    <source>
        <dbReference type="Proteomes" id="UP000256542"/>
    </source>
</evidence>
<dbReference type="EMBL" id="QUNG01000002">
    <property type="protein sequence ID" value="REG85736.1"/>
    <property type="molecule type" value="Genomic_DNA"/>
</dbReference>
<dbReference type="AlphaFoldDB" id="A0A3E0DTB0"/>
<dbReference type="GO" id="GO:0005506">
    <property type="term" value="F:iron ion binding"/>
    <property type="evidence" value="ECO:0007669"/>
    <property type="project" value="InterPro"/>
</dbReference>
<dbReference type="Pfam" id="PF07361">
    <property type="entry name" value="Cytochrom_B562"/>
    <property type="match status" value="1"/>
</dbReference>
<dbReference type="GO" id="GO:0020037">
    <property type="term" value="F:heme binding"/>
    <property type="evidence" value="ECO:0007669"/>
    <property type="project" value="InterPro"/>
</dbReference>